<feature type="compositionally biased region" description="Low complexity" evidence="2">
    <location>
        <begin position="198"/>
        <end position="219"/>
    </location>
</feature>
<protein>
    <recommendedName>
        <fullName evidence="4">Pentacotripeptide-repeat region of PRORP domain-containing protein</fullName>
    </recommendedName>
</protein>
<gene>
    <name evidence="3" type="ORF">EGYM00392_LOCUS25884</name>
</gene>
<evidence type="ECO:0000256" key="1">
    <source>
        <dbReference type="PROSITE-ProRule" id="PRU00708"/>
    </source>
</evidence>
<feature type="repeat" description="PPR" evidence="1">
    <location>
        <begin position="94"/>
        <end position="128"/>
    </location>
</feature>
<proteinExistence type="predicted"/>
<evidence type="ECO:0008006" key="4">
    <source>
        <dbReference type="Google" id="ProtNLM"/>
    </source>
</evidence>
<dbReference type="PROSITE" id="PS51375">
    <property type="entry name" value="PPR"/>
    <property type="match status" value="1"/>
</dbReference>
<dbReference type="EMBL" id="HBGA01069211">
    <property type="protein sequence ID" value="CAD9014778.1"/>
    <property type="molecule type" value="Transcribed_RNA"/>
</dbReference>
<dbReference type="Gene3D" id="1.25.40.10">
    <property type="entry name" value="Tetratricopeptide repeat domain"/>
    <property type="match status" value="1"/>
</dbReference>
<dbReference type="NCBIfam" id="TIGR00756">
    <property type="entry name" value="PPR"/>
    <property type="match status" value="1"/>
</dbReference>
<feature type="region of interest" description="Disordered" evidence="2">
    <location>
        <begin position="192"/>
        <end position="228"/>
    </location>
</feature>
<reference evidence="3" key="1">
    <citation type="submission" date="2021-01" db="EMBL/GenBank/DDBJ databases">
        <authorList>
            <person name="Corre E."/>
            <person name="Pelletier E."/>
            <person name="Niang G."/>
            <person name="Scheremetjew M."/>
            <person name="Finn R."/>
            <person name="Kale V."/>
            <person name="Holt S."/>
            <person name="Cochrane G."/>
            <person name="Meng A."/>
            <person name="Brown T."/>
            <person name="Cohen L."/>
        </authorList>
    </citation>
    <scope>NUCLEOTIDE SEQUENCE</scope>
    <source>
        <strain evidence="3">NIES-381</strain>
    </source>
</reference>
<name>A0A7S1IJZ9_9EUGL</name>
<dbReference type="AlphaFoldDB" id="A0A7S1IJZ9"/>
<dbReference type="InterPro" id="IPR002885">
    <property type="entry name" value="PPR_rpt"/>
</dbReference>
<organism evidence="3">
    <name type="scientific">Eutreptiella gymnastica</name>
    <dbReference type="NCBI Taxonomy" id="73025"/>
    <lineage>
        <taxon>Eukaryota</taxon>
        <taxon>Discoba</taxon>
        <taxon>Euglenozoa</taxon>
        <taxon>Euglenida</taxon>
        <taxon>Spirocuta</taxon>
        <taxon>Euglenophyceae</taxon>
        <taxon>Eutreptiales</taxon>
        <taxon>Eutreptiaceae</taxon>
        <taxon>Eutreptiella</taxon>
    </lineage>
</organism>
<accession>A0A7S1IJZ9</accession>
<dbReference type="InterPro" id="IPR011990">
    <property type="entry name" value="TPR-like_helical_dom_sf"/>
</dbReference>
<evidence type="ECO:0000313" key="3">
    <source>
        <dbReference type="EMBL" id="CAD9014778.1"/>
    </source>
</evidence>
<sequence>MWGTIRLCSTLTGRFGGRPSRLHQTDCRRWHSAAATLRHLLKVTRLQNSADTRWHLWTTEHLSNVLLLRCAQRRGLEDVAQAIVYLNTTGVWPRSDALNALLTCYSRHHLFDRACQLLREMEILGLLPNDQTVANIIHGAGKAPVPTSEYFVAFLEQLYRVGQRSNRLSMCRTVDEVYLQIKGHRVQLKPDAAAARWAPHPSDPSVPASHSPAPAGAQAVEPIPGAGP</sequence>
<evidence type="ECO:0000256" key="2">
    <source>
        <dbReference type="SAM" id="MobiDB-lite"/>
    </source>
</evidence>